<dbReference type="EMBL" id="JACJVJ010000001">
    <property type="protein sequence ID" value="MBC2777497.1"/>
    <property type="molecule type" value="Genomic_DNA"/>
</dbReference>
<dbReference type="GO" id="GO:0005886">
    <property type="term" value="C:plasma membrane"/>
    <property type="evidence" value="ECO:0007669"/>
    <property type="project" value="TreeGrafter"/>
</dbReference>
<evidence type="ECO:0000313" key="4">
    <source>
        <dbReference type="Proteomes" id="UP000564378"/>
    </source>
</evidence>
<name>A0A842HYF9_9SPHN</name>
<dbReference type="InterPro" id="IPR029063">
    <property type="entry name" value="SAM-dependent_MTases_sf"/>
</dbReference>
<keyword evidence="1" id="KW-0489">Methyltransferase</keyword>
<evidence type="ECO:0000256" key="1">
    <source>
        <dbReference type="ARBA" id="ARBA00022603"/>
    </source>
</evidence>
<reference evidence="3 4" key="1">
    <citation type="submission" date="2020-08" db="EMBL/GenBank/DDBJ databases">
        <title>Draft genome sequence of Parasphingopyxis sp. GrpM-11.</title>
        <authorList>
            <person name="Oh J."/>
            <person name="Roh D.-H."/>
        </authorList>
    </citation>
    <scope>NUCLEOTIDE SEQUENCE [LARGE SCALE GENOMIC DNA]</scope>
    <source>
        <strain evidence="3 4">GrpM-11</strain>
    </source>
</reference>
<organism evidence="3 4">
    <name type="scientific">Parasphingopyxis marina</name>
    <dbReference type="NCBI Taxonomy" id="2761622"/>
    <lineage>
        <taxon>Bacteria</taxon>
        <taxon>Pseudomonadati</taxon>
        <taxon>Pseudomonadota</taxon>
        <taxon>Alphaproteobacteria</taxon>
        <taxon>Sphingomonadales</taxon>
        <taxon>Sphingomonadaceae</taxon>
        <taxon>Parasphingopyxis</taxon>
    </lineage>
</organism>
<evidence type="ECO:0000313" key="3">
    <source>
        <dbReference type="EMBL" id="MBC2777497.1"/>
    </source>
</evidence>
<evidence type="ECO:0000256" key="2">
    <source>
        <dbReference type="ARBA" id="ARBA00022679"/>
    </source>
</evidence>
<dbReference type="SUPFAM" id="SSF53335">
    <property type="entry name" value="S-adenosyl-L-methionine-dependent methyltransferases"/>
    <property type="match status" value="1"/>
</dbReference>
<dbReference type="Proteomes" id="UP000564378">
    <property type="component" value="Unassembled WGS sequence"/>
</dbReference>
<dbReference type="RefSeq" id="WP_185800702.1">
    <property type="nucleotide sequence ID" value="NZ_JACJVJ010000001.1"/>
</dbReference>
<dbReference type="AlphaFoldDB" id="A0A842HYF9"/>
<proteinExistence type="predicted"/>
<accession>A0A842HYF9</accession>
<dbReference type="GO" id="GO:0008168">
    <property type="term" value="F:methyltransferase activity"/>
    <property type="evidence" value="ECO:0007669"/>
    <property type="project" value="UniProtKB-KW"/>
</dbReference>
<dbReference type="Gene3D" id="3.40.50.150">
    <property type="entry name" value="Vaccinia Virus protein VP39"/>
    <property type="match status" value="1"/>
</dbReference>
<dbReference type="PANTHER" id="PTHR40048:SF1">
    <property type="entry name" value="RHAMNOSYL O-METHYLTRANSFERASE"/>
    <property type="match status" value="1"/>
</dbReference>
<dbReference type="GO" id="GO:0032259">
    <property type="term" value="P:methylation"/>
    <property type="evidence" value="ECO:0007669"/>
    <property type="project" value="UniProtKB-KW"/>
</dbReference>
<dbReference type="InterPro" id="IPR007072">
    <property type="entry name" value="RNMT_CmcI"/>
</dbReference>
<keyword evidence="2" id="KW-0808">Transferase</keyword>
<dbReference type="GO" id="GO:0008610">
    <property type="term" value="P:lipid biosynthetic process"/>
    <property type="evidence" value="ECO:0007669"/>
    <property type="project" value="InterPro"/>
</dbReference>
<gene>
    <name evidence="3" type="ORF">H6P80_07670</name>
</gene>
<dbReference type="PANTHER" id="PTHR40048">
    <property type="entry name" value="RHAMNOSYL O-METHYLTRANSFERASE"/>
    <property type="match status" value="1"/>
</dbReference>
<dbReference type="Pfam" id="PF04989">
    <property type="entry name" value="RMNT_CmcI"/>
    <property type="match status" value="1"/>
</dbReference>
<protein>
    <submittedName>
        <fullName evidence="3">Cephalosporin hydroxylase</fullName>
    </submittedName>
</protein>
<dbReference type="GO" id="GO:0071770">
    <property type="term" value="P:DIM/DIP cell wall layer assembly"/>
    <property type="evidence" value="ECO:0007669"/>
    <property type="project" value="TreeGrafter"/>
</dbReference>
<keyword evidence="4" id="KW-1185">Reference proteome</keyword>
<comment type="caution">
    <text evidence="3">The sequence shown here is derived from an EMBL/GenBank/DDBJ whole genome shotgun (WGS) entry which is preliminary data.</text>
</comment>
<sequence length="224" mass="25015">MDGARQAVSVRDRNFAVDLPAETLARIQDGVLRSRYKGRRFCKNPFDVMLYLQLLERLRPKTIIEIGTSEGGSALWFHDQCAALQIECAIYSFDLDPPADPIAPGVHCLKGDALDPQGSFPADIFRSAPHPWLIVEDSAHSFESVLAVLRYFDSRVIAGDYVVVEDGIVADLPGDRYRAFEDGPNRAVATFLAETGEKYAIDEARCDFYGHNVTYCPNAWLEVR</sequence>